<dbReference type="Proteomes" id="UP000234681">
    <property type="component" value="Chromosome 8"/>
</dbReference>
<reference evidence="2" key="1">
    <citation type="submission" date="2005-09" db="EMBL/GenBank/DDBJ databases">
        <authorList>
            <person name="Mural R.J."/>
            <person name="Li P.W."/>
            <person name="Adams M.D."/>
            <person name="Amanatides P.G."/>
            <person name="Baden-Tillson H."/>
            <person name="Barnstead M."/>
            <person name="Chin S.H."/>
            <person name="Dew I."/>
            <person name="Evans C.A."/>
            <person name="Ferriera S."/>
            <person name="Flanigan M."/>
            <person name="Fosler C."/>
            <person name="Glodek A."/>
            <person name="Gu Z."/>
            <person name="Holt R.A."/>
            <person name="Jennings D."/>
            <person name="Kraft C.L."/>
            <person name="Lu F."/>
            <person name="Nguyen T."/>
            <person name="Nusskern D.R."/>
            <person name="Pfannkoch C.M."/>
            <person name="Sitter C."/>
            <person name="Sutton G.G."/>
            <person name="Venter J.C."/>
            <person name="Wang Z."/>
            <person name="Woodage T."/>
            <person name="Zheng X.H."/>
            <person name="Zhong F."/>
        </authorList>
    </citation>
    <scope>NUCLEOTIDE SEQUENCE [LARGE SCALE GENOMIC DNA]</scope>
    <source>
        <strain>BN</strain>
        <strain evidence="2">Sprague-Dawley</strain>
    </source>
</reference>
<name>A6KEN5_RAT</name>
<dbReference type="EMBL" id="CH474041">
    <property type="protein sequence ID" value="EDL84137.1"/>
    <property type="molecule type" value="Genomic_DNA"/>
</dbReference>
<evidence type="ECO:0000313" key="2">
    <source>
        <dbReference type="Proteomes" id="UP000234681"/>
    </source>
</evidence>
<accession>A6KEN5</accession>
<evidence type="ECO:0000313" key="1">
    <source>
        <dbReference type="EMBL" id="EDL84137.1"/>
    </source>
</evidence>
<proteinExistence type="predicted"/>
<organism evidence="1 2">
    <name type="scientific">Rattus norvegicus</name>
    <name type="common">Rat</name>
    <dbReference type="NCBI Taxonomy" id="10116"/>
    <lineage>
        <taxon>Eukaryota</taxon>
        <taxon>Metazoa</taxon>
        <taxon>Chordata</taxon>
        <taxon>Craniata</taxon>
        <taxon>Vertebrata</taxon>
        <taxon>Euteleostomi</taxon>
        <taxon>Mammalia</taxon>
        <taxon>Eutheria</taxon>
        <taxon>Euarchontoglires</taxon>
        <taxon>Glires</taxon>
        <taxon>Rodentia</taxon>
        <taxon>Myomorpha</taxon>
        <taxon>Muroidea</taxon>
        <taxon>Muridae</taxon>
        <taxon>Murinae</taxon>
        <taxon>Rattus</taxon>
    </lineage>
</organism>
<protein>
    <submittedName>
        <fullName evidence="1">RCG56592, isoform CRA_b</fullName>
    </submittedName>
</protein>
<gene>
    <name evidence="1" type="ORF">rCG_56592</name>
</gene>
<sequence length="58" mass="6519">MRGFSYSNGLKRSYCQNETSFQEKKDHCSYLTSENYICDAGKATRNVGGTIPAAEFQD</sequence>
<dbReference type="AlphaFoldDB" id="A6KEN5"/>